<evidence type="ECO:0000256" key="5">
    <source>
        <dbReference type="ARBA" id="ARBA00023002"/>
    </source>
</evidence>
<dbReference type="GO" id="GO:0071949">
    <property type="term" value="F:FAD binding"/>
    <property type="evidence" value="ECO:0007669"/>
    <property type="project" value="InterPro"/>
</dbReference>
<dbReference type="AlphaFoldDB" id="A0A1Q5U6F8"/>
<dbReference type="STRING" id="1316194.A0A1Q5U6F8"/>
<organism evidence="7 8">
    <name type="scientific">Penicillium subrubescens</name>
    <dbReference type="NCBI Taxonomy" id="1316194"/>
    <lineage>
        <taxon>Eukaryota</taxon>
        <taxon>Fungi</taxon>
        <taxon>Dikarya</taxon>
        <taxon>Ascomycota</taxon>
        <taxon>Pezizomycotina</taxon>
        <taxon>Eurotiomycetes</taxon>
        <taxon>Eurotiomycetidae</taxon>
        <taxon>Eurotiales</taxon>
        <taxon>Aspergillaceae</taxon>
        <taxon>Penicillium</taxon>
    </lineage>
</organism>
<dbReference type="PANTHER" id="PTHR11530:SF11">
    <property type="entry name" value="D-ASPARTATE OXIDASE"/>
    <property type="match status" value="1"/>
</dbReference>
<dbReference type="SUPFAM" id="SSF51971">
    <property type="entry name" value="Nucleotide-binding domain"/>
    <property type="match status" value="1"/>
</dbReference>
<evidence type="ECO:0000259" key="6">
    <source>
        <dbReference type="Pfam" id="PF01266"/>
    </source>
</evidence>
<dbReference type="InterPro" id="IPR023209">
    <property type="entry name" value="DAO"/>
</dbReference>
<dbReference type="GO" id="GO:0003884">
    <property type="term" value="F:D-amino-acid oxidase activity"/>
    <property type="evidence" value="ECO:0007669"/>
    <property type="project" value="InterPro"/>
</dbReference>
<sequence length="464" mass="51253">MARDSIVILGAGIIGLNVAMELSKQGYGRQTTVIAKHLPGDIHVDYTSPWAGANFSGISGANLNALRWDKAGYLSLMQLIDDGAEEAKYLSKMQSTEYWDERPSPEKIRSVTEYLRDVQYISQAELPPNATFGLRFTTITFNAPAHCLHLKSLLSQEQYGSVKFVRHELQSLEDAFISPRTKVVFNCIGNAAITVPGVQDPTCYPTRGQIVLAQAPSVRENIMRHGKNYETYIIPRPDSDSTVILGGYLQKGDWDSNVREHETQSILQRTGDLLPVLRNGETKILKVAVGFRPSRQDGARVEREDLRAGQTVVHNYGAGGTGYQAGMGMAQDAVSLVRDILDSLPIKSTLSSRPQELSQGSSDIPQSLDNLPDLTAQLCGLTGDMDPYVLQHYQYNANSEFAFSKLTIRQVQKIELPVQFLLSKPESNPESQVGSGLYPTMMDKMDDVVPPAIGERLIKLHVTR</sequence>
<dbReference type="InterPro" id="IPR006076">
    <property type="entry name" value="FAD-dep_OxRdtase"/>
</dbReference>
<dbReference type="EMBL" id="MNBE01000571">
    <property type="protein sequence ID" value="OKP08057.1"/>
    <property type="molecule type" value="Genomic_DNA"/>
</dbReference>
<evidence type="ECO:0000256" key="4">
    <source>
        <dbReference type="ARBA" id="ARBA00022827"/>
    </source>
</evidence>
<comment type="caution">
    <text evidence="7">The sequence shown here is derived from an EMBL/GenBank/DDBJ whole genome shotgun (WGS) entry which is preliminary data.</text>
</comment>
<dbReference type="Proteomes" id="UP000186955">
    <property type="component" value="Unassembled WGS sequence"/>
</dbReference>
<evidence type="ECO:0000256" key="1">
    <source>
        <dbReference type="ARBA" id="ARBA00001974"/>
    </source>
</evidence>
<dbReference type="GO" id="GO:0005737">
    <property type="term" value="C:cytoplasm"/>
    <property type="evidence" value="ECO:0007669"/>
    <property type="project" value="TreeGrafter"/>
</dbReference>
<keyword evidence="8" id="KW-1185">Reference proteome</keyword>
<proteinExistence type="inferred from homology"/>
<dbReference type="PANTHER" id="PTHR11530">
    <property type="entry name" value="D-AMINO ACID OXIDASE"/>
    <property type="match status" value="1"/>
</dbReference>
<comment type="cofactor">
    <cofactor evidence="1">
        <name>FAD</name>
        <dbReference type="ChEBI" id="CHEBI:57692"/>
    </cofactor>
</comment>
<gene>
    <name evidence="7" type="ORF">PENSUB_5748</name>
</gene>
<dbReference type="GO" id="GO:0019478">
    <property type="term" value="P:D-amino acid catabolic process"/>
    <property type="evidence" value="ECO:0007669"/>
    <property type="project" value="TreeGrafter"/>
</dbReference>
<reference evidence="7 8" key="1">
    <citation type="submission" date="2016-10" db="EMBL/GenBank/DDBJ databases">
        <title>Genome sequence of the ascomycete fungus Penicillium subrubescens.</title>
        <authorList>
            <person name="De Vries R.P."/>
            <person name="Peng M."/>
            <person name="Dilokpimol A."/>
            <person name="Hilden K."/>
            <person name="Makela M.R."/>
            <person name="Grigoriev I."/>
            <person name="Riley R."/>
            <person name="Granchi Z."/>
        </authorList>
    </citation>
    <scope>NUCLEOTIDE SEQUENCE [LARGE SCALE GENOMIC DNA]</scope>
    <source>
        <strain evidence="7 8">CBS 132785</strain>
    </source>
</reference>
<feature type="domain" description="FAD dependent oxidoreductase" evidence="6">
    <location>
        <begin position="6"/>
        <end position="333"/>
    </location>
</feature>
<dbReference type="Gene3D" id="3.30.9.10">
    <property type="entry name" value="D-Amino Acid Oxidase, subunit A, domain 2"/>
    <property type="match status" value="1"/>
</dbReference>
<name>A0A1Q5U6F8_9EURO</name>
<keyword evidence="3" id="KW-0285">Flavoprotein</keyword>
<dbReference type="Pfam" id="PF01266">
    <property type="entry name" value="DAO"/>
    <property type="match status" value="1"/>
</dbReference>
<evidence type="ECO:0000313" key="7">
    <source>
        <dbReference type="EMBL" id="OKP08057.1"/>
    </source>
</evidence>
<evidence type="ECO:0000256" key="3">
    <source>
        <dbReference type="ARBA" id="ARBA00022630"/>
    </source>
</evidence>
<evidence type="ECO:0000256" key="2">
    <source>
        <dbReference type="ARBA" id="ARBA00006730"/>
    </source>
</evidence>
<dbReference type="Gene3D" id="3.40.50.720">
    <property type="entry name" value="NAD(P)-binding Rossmann-like Domain"/>
    <property type="match status" value="1"/>
</dbReference>
<evidence type="ECO:0000313" key="8">
    <source>
        <dbReference type="Proteomes" id="UP000186955"/>
    </source>
</evidence>
<dbReference type="InterPro" id="IPR006181">
    <property type="entry name" value="D-amino_acid_oxidase_CS"/>
</dbReference>
<comment type="similarity">
    <text evidence="2">Belongs to the DAMOX/DASOX family.</text>
</comment>
<dbReference type="SUPFAM" id="SSF54373">
    <property type="entry name" value="FAD-linked reductases, C-terminal domain"/>
    <property type="match status" value="1"/>
</dbReference>
<dbReference type="PROSITE" id="PS00677">
    <property type="entry name" value="DAO"/>
    <property type="match status" value="1"/>
</dbReference>
<accession>A0A1Q5U6F8</accession>
<keyword evidence="5" id="KW-0560">Oxidoreductase</keyword>
<keyword evidence="4" id="KW-0274">FAD</keyword>
<protein>
    <submittedName>
        <fullName evidence="7">D-amino-acid oxidase</fullName>
    </submittedName>
</protein>